<reference evidence="10" key="1">
    <citation type="submission" date="2016-10" db="EMBL/GenBank/DDBJ databases">
        <authorList>
            <person name="Varghese N."/>
            <person name="Submissions S."/>
        </authorList>
    </citation>
    <scope>NUCLEOTIDE SEQUENCE [LARGE SCALE GENOMIC DNA]</scope>
    <source>
        <strain evidence="10">DSM 24536</strain>
    </source>
</reference>
<dbReference type="Pfam" id="PF02586">
    <property type="entry name" value="SRAP"/>
    <property type="match status" value="1"/>
</dbReference>
<dbReference type="GO" id="GO:0006508">
    <property type="term" value="P:proteolysis"/>
    <property type="evidence" value="ECO:0007669"/>
    <property type="project" value="UniProtKB-KW"/>
</dbReference>
<evidence type="ECO:0000256" key="3">
    <source>
        <dbReference type="ARBA" id="ARBA00022763"/>
    </source>
</evidence>
<dbReference type="EMBL" id="FNHH01000028">
    <property type="protein sequence ID" value="SDM90955.1"/>
    <property type="molecule type" value="Genomic_DNA"/>
</dbReference>
<evidence type="ECO:0000313" key="10">
    <source>
        <dbReference type="Proteomes" id="UP000199226"/>
    </source>
</evidence>
<dbReference type="GO" id="GO:0003697">
    <property type="term" value="F:single-stranded DNA binding"/>
    <property type="evidence" value="ECO:0007669"/>
    <property type="project" value="InterPro"/>
</dbReference>
<dbReference type="RefSeq" id="WP_090706351.1">
    <property type="nucleotide sequence ID" value="NZ_FNHH01000028.1"/>
</dbReference>
<dbReference type="Proteomes" id="UP000199226">
    <property type="component" value="Unassembled WGS sequence"/>
</dbReference>
<evidence type="ECO:0000313" key="9">
    <source>
        <dbReference type="EMBL" id="SDM90955.1"/>
    </source>
</evidence>
<dbReference type="EC" id="3.4.-.-" evidence="8"/>
<organism evidence="9 10">
    <name type="scientific">Daejeonella rubra</name>
    <dbReference type="NCBI Taxonomy" id="990371"/>
    <lineage>
        <taxon>Bacteria</taxon>
        <taxon>Pseudomonadati</taxon>
        <taxon>Bacteroidota</taxon>
        <taxon>Sphingobacteriia</taxon>
        <taxon>Sphingobacteriales</taxon>
        <taxon>Sphingobacteriaceae</taxon>
        <taxon>Daejeonella</taxon>
    </lineage>
</organism>
<dbReference type="InterPro" id="IPR003738">
    <property type="entry name" value="SRAP"/>
</dbReference>
<evidence type="ECO:0000256" key="4">
    <source>
        <dbReference type="ARBA" id="ARBA00022801"/>
    </source>
</evidence>
<name>A0A1G9X3K1_9SPHI</name>
<dbReference type="AlphaFoldDB" id="A0A1G9X3K1"/>
<keyword evidence="5" id="KW-0190">Covalent protein-DNA linkage</keyword>
<keyword evidence="7" id="KW-0456">Lyase</keyword>
<evidence type="ECO:0000256" key="5">
    <source>
        <dbReference type="ARBA" id="ARBA00023124"/>
    </source>
</evidence>
<accession>A0A1G9X3K1</accession>
<dbReference type="GO" id="GO:0016829">
    <property type="term" value="F:lyase activity"/>
    <property type="evidence" value="ECO:0007669"/>
    <property type="project" value="UniProtKB-KW"/>
</dbReference>
<dbReference type="OrthoDB" id="9782620at2"/>
<keyword evidence="6" id="KW-0238">DNA-binding</keyword>
<dbReference type="SUPFAM" id="SSF143081">
    <property type="entry name" value="BB1717-like"/>
    <property type="match status" value="1"/>
</dbReference>
<evidence type="ECO:0000256" key="8">
    <source>
        <dbReference type="RuleBase" id="RU364100"/>
    </source>
</evidence>
<keyword evidence="2 8" id="KW-0645">Protease</keyword>
<evidence type="ECO:0000256" key="2">
    <source>
        <dbReference type="ARBA" id="ARBA00022670"/>
    </source>
</evidence>
<dbReference type="PANTHER" id="PTHR13604">
    <property type="entry name" value="DC12-RELATED"/>
    <property type="match status" value="1"/>
</dbReference>
<keyword evidence="4 8" id="KW-0378">Hydrolase</keyword>
<dbReference type="PANTHER" id="PTHR13604:SF0">
    <property type="entry name" value="ABASIC SITE PROCESSING PROTEIN HMCES"/>
    <property type="match status" value="1"/>
</dbReference>
<comment type="similarity">
    <text evidence="1 8">Belongs to the SOS response-associated peptidase family.</text>
</comment>
<dbReference type="InterPro" id="IPR036590">
    <property type="entry name" value="SRAP-like"/>
</dbReference>
<evidence type="ECO:0000256" key="7">
    <source>
        <dbReference type="ARBA" id="ARBA00023239"/>
    </source>
</evidence>
<dbReference type="STRING" id="990371.SAMN05421813_12830"/>
<sequence length="220" mass="25759">MCGRVSTSDIVEIAKELQLKYAEELIKPGGINLPPTVELPVFTDEKPDELQYFYWSLIPFWSKEKPKFSTFNARLENLQQSGTWKHLLGKRHCVIITDGFYEWQKLDEKGKIKQPYLIRMKQQRFTLMAGLWDSWTDKSTGEIINSCTIITRTPNKFMKSIHDRMPCLLTEKTANLWVDKNLPLNERLQLLEAIPDNLMEKATVKKVGDVEEYEKLFEEK</sequence>
<dbReference type="GO" id="GO:0106300">
    <property type="term" value="P:protein-DNA covalent cross-linking repair"/>
    <property type="evidence" value="ECO:0007669"/>
    <property type="project" value="InterPro"/>
</dbReference>
<keyword evidence="10" id="KW-1185">Reference proteome</keyword>
<evidence type="ECO:0000256" key="1">
    <source>
        <dbReference type="ARBA" id="ARBA00008136"/>
    </source>
</evidence>
<proteinExistence type="inferred from homology"/>
<protein>
    <recommendedName>
        <fullName evidence="8">Abasic site processing protein</fullName>
        <ecNumber evidence="8">3.4.-.-</ecNumber>
    </recommendedName>
</protein>
<gene>
    <name evidence="9" type="ORF">SAMN05421813_12830</name>
</gene>
<dbReference type="GO" id="GO:0008233">
    <property type="term" value="F:peptidase activity"/>
    <property type="evidence" value="ECO:0007669"/>
    <property type="project" value="UniProtKB-KW"/>
</dbReference>
<dbReference type="Gene3D" id="3.90.1680.10">
    <property type="entry name" value="SOS response associated peptidase-like"/>
    <property type="match status" value="1"/>
</dbReference>
<evidence type="ECO:0000256" key="6">
    <source>
        <dbReference type="ARBA" id="ARBA00023125"/>
    </source>
</evidence>
<keyword evidence="3" id="KW-0227">DNA damage</keyword>